<feature type="region of interest" description="Disordered" evidence="16">
    <location>
        <begin position="150"/>
        <end position="194"/>
    </location>
</feature>
<dbReference type="EMBL" id="HG001763">
    <property type="protein sequence ID" value="CDF36148.1"/>
    <property type="molecule type" value="Genomic_DNA"/>
</dbReference>
<evidence type="ECO:0000313" key="19">
    <source>
        <dbReference type="Proteomes" id="UP000012073"/>
    </source>
</evidence>
<feature type="binding site" evidence="12">
    <location>
        <position position="287"/>
    </location>
    <ligand>
        <name>Zn(2+)</name>
        <dbReference type="ChEBI" id="CHEBI:29105"/>
        <label>1</label>
    </ligand>
</feature>
<feature type="site" description="Histone H3K4me3 binding" evidence="11">
    <location>
        <position position="270"/>
    </location>
</feature>
<evidence type="ECO:0000256" key="6">
    <source>
        <dbReference type="ARBA" id="ARBA00022833"/>
    </source>
</evidence>
<dbReference type="CDD" id="cd15505">
    <property type="entry name" value="PHD_ING"/>
    <property type="match status" value="1"/>
</dbReference>
<keyword evidence="6 12" id="KW-0862">Zinc</keyword>
<comment type="domain">
    <text evidence="14">The PHD-type zinc finger mediates the binding to H3K4me3.</text>
</comment>
<dbReference type="RefSeq" id="XP_005715967.1">
    <property type="nucleotide sequence ID" value="XM_005715910.1"/>
</dbReference>
<keyword evidence="15" id="KW-0175">Coiled coil</keyword>
<feature type="compositionally biased region" description="Basic and acidic residues" evidence="16">
    <location>
        <begin position="179"/>
        <end position="190"/>
    </location>
</feature>
<dbReference type="InterPro" id="IPR019786">
    <property type="entry name" value="Zinc_finger_PHD-type_CS"/>
</dbReference>
<dbReference type="GO" id="GO:0005634">
    <property type="term" value="C:nucleus"/>
    <property type="evidence" value="ECO:0007669"/>
    <property type="project" value="UniProtKB-SubCell"/>
</dbReference>
<feature type="site" description="Histone H3K4me3 binding" evidence="11">
    <location>
        <position position="282"/>
    </location>
</feature>
<feature type="binding site" evidence="12">
    <location>
        <position position="284"/>
    </location>
    <ligand>
        <name>Zn(2+)</name>
        <dbReference type="ChEBI" id="CHEBI:29105"/>
        <label>1</label>
    </ligand>
</feature>
<dbReference type="InterPro" id="IPR011011">
    <property type="entry name" value="Znf_FYVE_PHD"/>
</dbReference>
<dbReference type="Pfam" id="PF12998">
    <property type="entry name" value="ING"/>
    <property type="match status" value="1"/>
</dbReference>
<feature type="binding site" evidence="12">
    <location>
        <position position="260"/>
    </location>
    <ligand>
        <name>Zn(2+)</name>
        <dbReference type="ChEBI" id="CHEBI:29105"/>
        <label>1</label>
    </ligand>
</feature>
<feature type="binding site" evidence="12">
    <location>
        <position position="300"/>
    </location>
    <ligand>
        <name>Zn(2+)</name>
        <dbReference type="ChEBI" id="CHEBI:29105"/>
        <label>2</label>
    </ligand>
</feature>
<evidence type="ECO:0000256" key="14">
    <source>
        <dbReference type="RuleBase" id="RU361213"/>
    </source>
</evidence>
<feature type="binding site" evidence="12">
    <location>
        <position position="278"/>
    </location>
    <ligand>
        <name>Zn(2+)</name>
        <dbReference type="ChEBI" id="CHEBI:29105"/>
        <label>2</label>
    </ligand>
</feature>
<keyword evidence="10 14" id="KW-0539">Nucleus</keyword>
<evidence type="ECO:0000256" key="16">
    <source>
        <dbReference type="SAM" id="MobiDB-lite"/>
    </source>
</evidence>
<comment type="subunit">
    <text evidence="14">Component of an histone acetyltransferase complex. Interacts with H3K4me3 and to a lesser extent with H3K4me2.</text>
</comment>
<dbReference type="InterPro" id="IPR001965">
    <property type="entry name" value="Znf_PHD"/>
</dbReference>
<sequence length="319" mass="35817">MAYRLPTDRREAAMTAHNTSYLDDFLDQIEPLPANTKSLFHEMRQLDDRIDTTVGEADMTLKEAISRATTKGVALENVKRTFHEFVHLQTSAAEFADKKVRIAKEARDNVLESLNDINEKLVDFESQLRREGRWPGMEKGSEIKREEKRLSKAASNMPERPPSRVPSRAPSRSPPPDPGRVREKSRRREVVVSATTPRAAALAARVKEEAEKAEQLEKERADVDVKPPAKMKGNESIDKDGDVVMAGLQHAGEENVEVYCTCRKVSYGDMVACDGKNCLIEWFHYECVGITVEPKGTWYCPDCVASMKKKGPGGRRKAS</sequence>
<dbReference type="Gene3D" id="3.30.40.10">
    <property type="entry name" value="Zinc/RING finger domain, C3HC4 (zinc finger)"/>
    <property type="match status" value="1"/>
</dbReference>
<feature type="site" description="Histone H3K4me3 binding" evidence="11">
    <location>
        <position position="259"/>
    </location>
</feature>
<comment type="subcellular location">
    <subcellularLocation>
        <location evidence="1 14">Nucleus</location>
    </subcellularLocation>
</comment>
<evidence type="ECO:0000256" key="11">
    <source>
        <dbReference type="PIRSR" id="PIRSR628651-50"/>
    </source>
</evidence>
<dbReference type="Gene3D" id="6.10.140.1740">
    <property type="match status" value="1"/>
</dbReference>
<dbReference type="Gramene" id="CDF36148">
    <property type="protein sequence ID" value="CDF36148"/>
    <property type="gene ID" value="CHC_T00004574001"/>
</dbReference>
<evidence type="ECO:0000259" key="17">
    <source>
        <dbReference type="PROSITE" id="PS50016"/>
    </source>
</evidence>
<organism evidence="18 19">
    <name type="scientific">Chondrus crispus</name>
    <name type="common">Carrageen Irish moss</name>
    <name type="synonym">Polymorpha crispa</name>
    <dbReference type="NCBI Taxonomy" id="2769"/>
    <lineage>
        <taxon>Eukaryota</taxon>
        <taxon>Rhodophyta</taxon>
        <taxon>Florideophyceae</taxon>
        <taxon>Rhodymeniophycidae</taxon>
        <taxon>Gigartinales</taxon>
        <taxon>Gigartinaceae</taxon>
        <taxon>Chondrus</taxon>
    </lineage>
</organism>
<dbReference type="PANTHER" id="PTHR10333:SF103">
    <property type="entry name" value="INHIBITOR OF GROWTH PROTEIN 3"/>
    <property type="match status" value="1"/>
</dbReference>
<dbReference type="AlphaFoldDB" id="R7QEF7"/>
<dbReference type="InterPro" id="IPR028651">
    <property type="entry name" value="ING_fam"/>
</dbReference>
<dbReference type="OrthoDB" id="5411773at2759"/>
<dbReference type="InterPro" id="IPR024610">
    <property type="entry name" value="ING_N_histone-binding"/>
</dbReference>
<dbReference type="InterPro" id="IPR019787">
    <property type="entry name" value="Znf_PHD-finger"/>
</dbReference>
<evidence type="ECO:0000256" key="12">
    <source>
        <dbReference type="PIRSR" id="PIRSR628651-51"/>
    </source>
</evidence>
<reference evidence="19" key="1">
    <citation type="journal article" date="2013" name="Proc. Natl. Acad. Sci. U.S.A.">
        <title>Genome structure and metabolic features in the red seaweed Chondrus crispus shed light on evolution of the Archaeplastida.</title>
        <authorList>
            <person name="Collen J."/>
            <person name="Porcel B."/>
            <person name="Carre W."/>
            <person name="Ball S.G."/>
            <person name="Chaparro C."/>
            <person name="Tonon T."/>
            <person name="Barbeyron T."/>
            <person name="Michel G."/>
            <person name="Noel B."/>
            <person name="Valentin K."/>
            <person name="Elias M."/>
            <person name="Artiguenave F."/>
            <person name="Arun A."/>
            <person name="Aury J.M."/>
            <person name="Barbosa-Neto J.F."/>
            <person name="Bothwell J.H."/>
            <person name="Bouget F.Y."/>
            <person name="Brillet L."/>
            <person name="Cabello-Hurtado F."/>
            <person name="Capella-Gutierrez S."/>
            <person name="Charrier B."/>
            <person name="Cladiere L."/>
            <person name="Cock J.M."/>
            <person name="Coelho S.M."/>
            <person name="Colleoni C."/>
            <person name="Czjzek M."/>
            <person name="Da Silva C."/>
            <person name="Delage L."/>
            <person name="Denoeud F."/>
            <person name="Deschamps P."/>
            <person name="Dittami S.M."/>
            <person name="Gabaldon T."/>
            <person name="Gachon C.M."/>
            <person name="Groisillier A."/>
            <person name="Herve C."/>
            <person name="Jabbari K."/>
            <person name="Katinka M."/>
            <person name="Kloareg B."/>
            <person name="Kowalczyk N."/>
            <person name="Labadie K."/>
            <person name="Leblanc C."/>
            <person name="Lopez P.J."/>
            <person name="McLachlan D.H."/>
            <person name="Meslet-Cladiere L."/>
            <person name="Moustafa A."/>
            <person name="Nehr Z."/>
            <person name="Nyvall Collen P."/>
            <person name="Panaud O."/>
            <person name="Partensky F."/>
            <person name="Poulain J."/>
            <person name="Rensing S.A."/>
            <person name="Rousvoal S."/>
            <person name="Samson G."/>
            <person name="Symeonidi A."/>
            <person name="Weissenbach J."/>
            <person name="Zambounis A."/>
            <person name="Wincker P."/>
            <person name="Boyen C."/>
        </authorList>
    </citation>
    <scope>NUCLEOTIDE SEQUENCE [LARGE SCALE GENOMIC DNA]</scope>
    <source>
        <strain evidence="19">cv. Stackhouse</strain>
    </source>
</reference>
<keyword evidence="8" id="KW-0805">Transcription regulation</keyword>
<dbReference type="PhylomeDB" id="R7QEF7"/>
<dbReference type="KEGG" id="ccp:CHC_T00004574001"/>
<evidence type="ECO:0000256" key="13">
    <source>
        <dbReference type="PROSITE-ProRule" id="PRU00146"/>
    </source>
</evidence>
<dbReference type="PANTHER" id="PTHR10333">
    <property type="entry name" value="INHIBITOR OF GROWTH PROTEIN"/>
    <property type="match status" value="1"/>
</dbReference>
<accession>R7QEF7</accession>
<dbReference type="SUPFAM" id="SSF57903">
    <property type="entry name" value="FYVE/PHD zinc finger"/>
    <property type="match status" value="1"/>
</dbReference>
<evidence type="ECO:0000256" key="8">
    <source>
        <dbReference type="ARBA" id="ARBA00023015"/>
    </source>
</evidence>
<dbReference type="SMART" id="SM01408">
    <property type="entry name" value="ING"/>
    <property type="match status" value="1"/>
</dbReference>
<proteinExistence type="inferred from homology"/>
<name>R7QEF7_CHOCR</name>
<evidence type="ECO:0000313" key="18">
    <source>
        <dbReference type="EMBL" id="CDF36148.1"/>
    </source>
</evidence>
<evidence type="ECO:0000256" key="9">
    <source>
        <dbReference type="ARBA" id="ARBA00023163"/>
    </source>
</evidence>
<keyword evidence="19" id="KW-1185">Reference proteome</keyword>
<feature type="site" description="Histone H3K4me3 binding" evidence="11">
    <location>
        <position position="274"/>
    </location>
</feature>
<feature type="binding site" evidence="12">
    <location>
        <position position="303"/>
    </location>
    <ligand>
        <name>Zn(2+)</name>
        <dbReference type="ChEBI" id="CHEBI:29105"/>
        <label>2</label>
    </ligand>
</feature>
<feature type="domain" description="PHD-type" evidence="17">
    <location>
        <begin position="257"/>
        <end position="306"/>
    </location>
</feature>
<comment type="similarity">
    <text evidence="2 14">Belongs to the ING family.</text>
</comment>
<dbReference type="InterPro" id="IPR013083">
    <property type="entry name" value="Znf_RING/FYVE/PHD"/>
</dbReference>
<keyword evidence="9" id="KW-0804">Transcription</keyword>
<evidence type="ECO:0000256" key="3">
    <source>
        <dbReference type="ARBA" id="ARBA00022604"/>
    </source>
</evidence>
<evidence type="ECO:0000256" key="15">
    <source>
        <dbReference type="SAM" id="Coils"/>
    </source>
</evidence>
<evidence type="ECO:0000256" key="2">
    <source>
        <dbReference type="ARBA" id="ARBA00010210"/>
    </source>
</evidence>
<feature type="binding site" evidence="12">
    <location>
        <position position="262"/>
    </location>
    <ligand>
        <name>Zn(2+)</name>
        <dbReference type="ChEBI" id="CHEBI:29105"/>
        <label>1</label>
    </ligand>
</feature>
<feature type="binding site" evidence="12">
    <location>
        <position position="273"/>
    </location>
    <ligand>
        <name>Zn(2+)</name>
        <dbReference type="ChEBI" id="CHEBI:29105"/>
        <label>2</label>
    </ligand>
</feature>
<protein>
    <recommendedName>
        <fullName evidence="14">Inhibitor of growth protein</fullName>
    </recommendedName>
</protein>
<gene>
    <name evidence="18" type="ORF">CHC_T00004574001</name>
</gene>
<dbReference type="PROSITE" id="PS50016">
    <property type="entry name" value="ZF_PHD_2"/>
    <property type="match status" value="1"/>
</dbReference>
<keyword evidence="4 12" id="KW-0479">Metal-binding</keyword>
<comment type="function">
    <text evidence="14">Component of an histone acetyltransferase complex.</text>
</comment>
<dbReference type="GO" id="GO:0008270">
    <property type="term" value="F:zinc ion binding"/>
    <property type="evidence" value="ECO:0007669"/>
    <property type="project" value="UniProtKB-KW"/>
</dbReference>
<evidence type="ECO:0000256" key="5">
    <source>
        <dbReference type="ARBA" id="ARBA00022771"/>
    </source>
</evidence>
<keyword evidence="3" id="KW-0341">Growth regulation</keyword>
<dbReference type="SMART" id="SM00249">
    <property type="entry name" value="PHD"/>
    <property type="match status" value="1"/>
</dbReference>
<keyword evidence="5 13" id="KW-0863">Zinc-finger</keyword>
<evidence type="ECO:0000256" key="7">
    <source>
        <dbReference type="ARBA" id="ARBA00022853"/>
    </source>
</evidence>
<dbReference type="GeneID" id="17323684"/>
<evidence type="ECO:0000256" key="10">
    <source>
        <dbReference type="ARBA" id="ARBA00023242"/>
    </source>
</evidence>
<evidence type="ECO:0000256" key="1">
    <source>
        <dbReference type="ARBA" id="ARBA00004123"/>
    </source>
</evidence>
<evidence type="ECO:0000256" key="4">
    <source>
        <dbReference type="ARBA" id="ARBA00022723"/>
    </source>
</evidence>
<dbReference type="PROSITE" id="PS01359">
    <property type="entry name" value="ZF_PHD_1"/>
    <property type="match status" value="1"/>
</dbReference>
<keyword evidence="7 14" id="KW-0156">Chromatin regulator</keyword>
<feature type="coiled-coil region" evidence="15">
    <location>
        <begin position="199"/>
        <end position="226"/>
    </location>
</feature>
<dbReference type="GO" id="GO:0006325">
    <property type="term" value="P:chromatin organization"/>
    <property type="evidence" value="ECO:0007669"/>
    <property type="project" value="UniProtKB-KW"/>
</dbReference>
<dbReference type="STRING" id="2769.R7QEF7"/>
<dbReference type="Proteomes" id="UP000012073">
    <property type="component" value="Unassembled WGS sequence"/>
</dbReference>